<comment type="caution">
    <text evidence="9">The sequence shown here is derived from an EMBL/GenBank/DDBJ whole genome shotgun (WGS) entry which is preliminary data.</text>
</comment>
<dbReference type="GO" id="GO:0004497">
    <property type="term" value="F:monooxygenase activity"/>
    <property type="evidence" value="ECO:0007669"/>
    <property type="project" value="UniProtKB-KW"/>
</dbReference>
<dbReference type="AlphaFoldDB" id="A0A8K0VTX8"/>
<dbReference type="GO" id="GO:0071949">
    <property type="term" value="F:FAD binding"/>
    <property type="evidence" value="ECO:0007669"/>
    <property type="project" value="InterPro"/>
</dbReference>
<feature type="compositionally biased region" description="Polar residues" evidence="6">
    <location>
        <begin position="10"/>
        <end position="20"/>
    </location>
</feature>
<dbReference type="OrthoDB" id="1047367at2759"/>
<name>A0A8K0VTX8_9PLEO</name>
<dbReference type="Gene3D" id="2.40.400.10">
    <property type="entry name" value="Acetoacetate decarboxylase-like"/>
    <property type="match status" value="1"/>
</dbReference>
<evidence type="ECO:0000256" key="5">
    <source>
        <dbReference type="ARBA" id="ARBA00023033"/>
    </source>
</evidence>
<evidence type="ECO:0000256" key="4">
    <source>
        <dbReference type="ARBA" id="ARBA00023002"/>
    </source>
</evidence>
<dbReference type="Pfam" id="PF01494">
    <property type="entry name" value="FAD_binding_3"/>
    <property type="match status" value="1"/>
</dbReference>
<dbReference type="InterPro" id="IPR002938">
    <property type="entry name" value="FAD-bd"/>
</dbReference>
<evidence type="ECO:0000256" key="7">
    <source>
        <dbReference type="SAM" id="Phobius"/>
    </source>
</evidence>
<keyword evidence="7" id="KW-0472">Membrane</keyword>
<feature type="region of interest" description="Disordered" evidence="6">
    <location>
        <begin position="1"/>
        <end position="20"/>
    </location>
</feature>
<evidence type="ECO:0000256" key="2">
    <source>
        <dbReference type="ARBA" id="ARBA00022630"/>
    </source>
</evidence>
<organism evidence="9 10">
    <name type="scientific">Paraphoma chrysanthemicola</name>
    <dbReference type="NCBI Taxonomy" id="798071"/>
    <lineage>
        <taxon>Eukaryota</taxon>
        <taxon>Fungi</taxon>
        <taxon>Dikarya</taxon>
        <taxon>Ascomycota</taxon>
        <taxon>Pezizomycotina</taxon>
        <taxon>Dothideomycetes</taxon>
        <taxon>Pleosporomycetidae</taxon>
        <taxon>Pleosporales</taxon>
        <taxon>Pleosporineae</taxon>
        <taxon>Phaeosphaeriaceae</taxon>
        <taxon>Paraphoma</taxon>
    </lineage>
</organism>
<keyword evidence="7" id="KW-0812">Transmembrane</keyword>
<sequence>MDFTNRHQSSDPAPSPQETRPLNITIVGAGIGGLTAAIFLRQQGHSVTLLEQSRFANELGAAVHLAPNANGLLRRIGLIPESLGAITCRRFSQWLPNGKELFSVPLDPDAKRWQHPWQLAHRVSLHSELKRLATCEEGKGKPAVLRTRSRVVDVDPASGTVTLDDDETIVSDVVVGADGVHSRTRPKIPGAEGIKTFGSGKSAFRFLIPRSRALADPETRKFAEQDGHLVMIFGRDRRVVVYPTSDNTLLNFVNIHPTAESQVRSEEAGSSDWQNQGNISKMLEVYKDFEPAVVKLLSMADEETLKVWELLDMEQLPSWTEGKLVLIGDAAHPFTPHQGQGAGQAIEDAASLAVMLQANTPLDQIPARLKLYEKCRYERASRVQEVSRLAGKDLGTGPPLDSARFTNYNFGHDEWHYSTQMLRKWEWENKKGLLWRMPVSFGPMPGPRQDYYGRPRDGTQGKFTTASVKFRSSRTVLQNLFPTEKLKFAAADTIAYATFAVTQLDNLEWLGGRGYSHFGLYIHGVEYTKENGETVTGTYLPVLFENLADPILSGREELGFPKLYCELDLKKDGQNWSLDAGWMSSKFCSLTLSGLGTPPATNGSTPPEGPAPAPAKEEGLFFHKYVPATGSLGSKERGQADVEYTAFLPNEEDAKTVERKIGTTLKAASADVKFDALDWKALPTLHHIIERLQEVPIYEVVEAKVVEGTGVSDVSAVRRAE</sequence>
<dbReference type="PRINTS" id="PR00420">
    <property type="entry name" value="RNGMNOXGNASE"/>
</dbReference>
<dbReference type="InterPro" id="IPR036188">
    <property type="entry name" value="FAD/NAD-bd_sf"/>
</dbReference>
<keyword evidence="5" id="KW-0503">Monooxygenase</keyword>
<feature type="transmembrane region" description="Helical" evidence="7">
    <location>
        <begin position="21"/>
        <end position="40"/>
    </location>
</feature>
<keyword evidence="4" id="KW-0560">Oxidoreductase</keyword>
<evidence type="ECO:0000256" key="6">
    <source>
        <dbReference type="SAM" id="MobiDB-lite"/>
    </source>
</evidence>
<dbReference type="PANTHER" id="PTHR13789:SF261">
    <property type="entry name" value="HYDROXYLASE, PUTATIVE (AFU_ORTHOLOGUE AFUA_7G00590)-RELATED"/>
    <property type="match status" value="1"/>
</dbReference>
<evidence type="ECO:0000259" key="8">
    <source>
        <dbReference type="Pfam" id="PF01494"/>
    </source>
</evidence>
<dbReference type="PANTHER" id="PTHR13789">
    <property type="entry name" value="MONOOXYGENASE"/>
    <property type="match status" value="1"/>
</dbReference>
<comment type="similarity">
    <text evidence="1">Belongs to the paxM FAD-dependent monooxygenase family.</text>
</comment>
<reference evidence="9" key="1">
    <citation type="journal article" date="2021" name="Nat. Commun.">
        <title>Genetic determinants of endophytism in the Arabidopsis root mycobiome.</title>
        <authorList>
            <person name="Mesny F."/>
            <person name="Miyauchi S."/>
            <person name="Thiergart T."/>
            <person name="Pickel B."/>
            <person name="Atanasova L."/>
            <person name="Karlsson M."/>
            <person name="Huettel B."/>
            <person name="Barry K.W."/>
            <person name="Haridas S."/>
            <person name="Chen C."/>
            <person name="Bauer D."/>
            <person name="Andreopoulos W."/>
            <person name="Pangilinan J."/>
            <person name="LaButti K."/>
            <person name="Riley R."/>
            <person name="Lipzen A."/>
            <person name="Clum A."/>
            <person name="Drula E."/>
            <person name="Henrissat B."/>
            <person name="Kohler A."/>
            <person name="Grigoriev I.V."/>
            <person name="Martin F.M."/>
            <person name="Hacquard S."/>
        </authorList>
    </citation>
    <scope>NUCLEOTIDE SEQUENCE</scope>
    <source>
        <strain evidence="9">MPI-SDFR-AT-0120</strain>
    </source>
</reference>
<keyword evidence="10" id="KW-1185">Reference proteome</keyword>
<keyword evidence="3" id="KW-0274">FAD</keyword>
<proteinExistence type="inferred from homology"/>
<dbReference type="Proteomes" id="UP000813461">
    <property type="component" value="Unassembled WGS sequence"/>
</dbReference>
<keyword evidence="2" id="KW-0285">Flavoprotein</keyword>
<gene>
    <name evidence="9" type="ORF">FB567DRAFT_196799</name>
</gene>
<dbReference type="Pfam" id="PF06314">
    <property type="entry name" value="ADC"/>
    <property type="match status" value="1"/>
</dbReference>
<feature type="domain" description="FAD-binding" evidence="8">
    <location>
        <begin position="24"/>
        <end position="384"/>
    </location>
</feature>
<accession>A0A8K0VTX8</accession>
<dbReference type="EMBL" id="JAGMVJ010000022">
    <property type="protein sequence ID" value="KAH7073292.1"/>
    <property type="molecule type" value="Genomic_DNA"/>
</dbReference>
<evidence type="ECO:0000313" key="9">
    <source>
        <dbReference type="EMBL" id="KAH7073292.1"/>
    </source>
</evidence>
<dbReference type="InterPro" id="IPR010451">
    <property type="entry name" value="Acetoacetate_decarboxylase"/>
</dbReference>
<dbReference type="SUPFAM" id="SSF54373">
    <property type="entry name" value="FAD-linked reductases, C-terminal domain"/>
    <property type="match status" value="1"/>
</dbReference>
<dbReference type="SUPFAM" id="SSF160104">
    <property type="entry name" value="Acetoacetate decarboxylase-like"/>
    <property type="match status" value="1"/>
</dbReference>
<evidence type="ECO:0000256" key="1">
    <source>
        <dbReference type="ARBA" id="ARBA00007992"/>
    </source>
</evidence>
<evidence type="ECO:0000313" key="10">
    <source>
        <dbReference type="Proteomes" id="UP000813461"/>
    </source>
</evidence>
<protein>
    <recommendedName>
        <fullName evidence="8">FAD-binding domain-containing protein</fullName>
    </recommendedName>
</protein>
<evidence type="ECO:0000256" key="3">
    <source>
        <dbReference type="ARBA" id="ARBA00022827"/>
    </source>
</evidence>
<dbReference type="InterPro" id="IPR050493">
    <property type="entry name" value="FAD-dep_Monooxygenase_BioMet"/>
</dbReference>
<dbReference type="Gene3D" id="3.50.50.60">
    <property type="entry name" value="FAD/NAD(P)-binding domain"/>
    <property type="match status" value="1"/>
</dbReference>
<dbReference type="GO" id="GO:0016829">
    <property type="term" value="F:lyase activity"/>
    <property type="evidence" value="ECO:0007669"/>
    <property type="project" value="InterPro"/>
</dbReference>
<dbReference type="InterPro" id="IPR023375">
    <property type="entry name" value="ADC_dom_sf"/>
</dbReference>
<dbReference type="SUPFAM" id="SSF51905">
    <property type="entry name" value="FAD/NAD(P)-binding domain"/>
    <property type="match status" value="1"/>
</dbReference>
<keyword evidence="7" id="KW-1133">Transmembrane helix</keyword>